<dbReference type="EMBL" id="JBAPLV010000008">
    <property type="protein sequence ID" value="MEI4278629.1"/>
    <property type="molecule type" value="Genomic_DNA"/>
</dbReference>
<comment type="caution">
    <text evidence="3">The sequence shown here is derived from an EMBL/GenBank/DDBJ whole genome shotgun (WGS) entry which is preliminary data.</text>
</comment>
<keyword evidence="4" id="KW-1185">Reference proteome</keyword>
<gene>
    <name evidence="3" type="ORF">UXQ13_09145</name>
</gene>
<reference evidence="3 4" key="1">
    <citation type="submission" date="2024-03" db="EMBL/GenBank/DDBJ databases">
        <title>Draft genome sequence of Klenkia terrae.</title>
        <authorList>
            <person name="Duangmal K."/>
            <person name="Chantavorakit T."/>
        </authorList>
    </citation>
    <scope>NUCLEOTIDE SEQUENCE [LARGE SCALE GENOMIC DNA]</scope>
    <source>
        <strain evidence="3 4">JCM 17786</strain>
    </source>
</reference>
<sequence length="104" mass="10883">MTVVETLLVFVVAPLAVVLLAYGLVLLPALKERARYKPGTPWGHAAVWYEPHPEGGAHGGGHEEVEHTTGAQAAALTIGETAGHPRDTVGNPRRTASGGARGTW</sequence>
<keyword evidence="2" id="KW-1133">Transmembrane helix</keyword>
<evidence type="ECO:0000313" key="4">
    <source>
        <dbReference type="Proteomes" id="UP001373496"/>
    </source>
</evidence>
<feature type="transmembrane region" description="Helical" evidence="2">
    <location>
        <begin position="6"/>
        <end position="27"/>
    </location>
</feature>
<evidence type="ECO:0000313" key="3">
    <source>
        <dbReference type="EMBL" id="MEI4278629.1"/>
    </source>
</evidence>
<accession>A0ABU8E4R4</accession>
<name>A0ABU8E4R4_9ACTN</name>
<evidence type="ECO:0000256" key="1">
    <source>
        <dbReference type="SAM" id="MobiDB-lite"/>
    </source>
</evidence>
<keyword evidence="2" id="KW-0812">Transmembrane</keyword>
<evidence type="ECO:0000256" key="2">
    <source>
        <dbReference type="SAM" id="Phobius"/>
    </source>
</evidence>
<keyword evidence="2" id="KW-0472">Membrane</keyword>
<proteinExistence type="predicted"/>
<feature type="region of interest" description="Disordered" evidence="1">
    <location>
        <begin position="79"/>
        <end position="104"/>
    </location>
</feature>
<organism evidence="3 4">
    <name type="scientific">Klenkia terrae</name>
    <dbReference type="NCBI Taxonomy" id="1052259"/>
    <lineage>
        <taxon>Bacteria</taxon>
        <taxon>Bacillati</taxon>
        <taxon>Actinomycetota</taxon>
        <taxon>Actinomycetes</taxon>
        <taxon>Geodermatophilales</taxon>
        <taxon>Geodermatophilaceae</taxon>
        <taxon>Klenkia</taxon>
    </lineage>
</organism>
<protein>
    <submittedName>
        <fullName evidence="3">Uncharacterized protein</fullName>
    </submittedName>
</protein>
<dbReference type="RefSeq" id="WP_225232433.1">
    <property type="nucleotide sequence ID" value="NZ_JBAPLV010000008.1"/>
</dbReference>
<dbReference type="Proteomes" id="UP001373496">
    <property type="component" value="Unassembled WGS sequence"/>
</dbReference>